<comment type="domain">
    <text evidence="7">The Q motif is unique to and characteristic of the DEAD box family of RNA helicases and controls ATP binding and hydrolysis.</text>
</comment>
<dbReference type="Gene3D" id="3.40.50.300">
    <property type="entry name" value="P-loop containing nucleotide triphosphate hydrolases"/>
    <property type="match status" value="2"/>
</dbReference>
<protein>
    <recommendedName>
        <fullName evidence="7">ATP-dependent RNA helicase</fullName>
        <ecNumber evidence="7">3.6.4.13</ecNumber>
    </recommendedName>
</protein>
<feature type="compositionally biased region" description="Acidic residues" evidence="8">
    <location>
        <begin position="232"/>
        <end position="244"/>
    </location>
</feature>
<proteinExistence type="inferred from homology"/>
<evidence type="ECO:0000259" key="9">
    <source>
        <dbReference type="PROSITE" id="PS51192"/>
    </source>
</evidence>
<evidence type="ECO:0000259" key="11">
    <source>
        <dbReference type="PROSITE" id="PS51195"/>
    </source>
</evidence>
<dbReference type="SMART" id="SM00490">
    <property type="entry name" value="HELICc"/>
    <property type="match status" value="1"/>
</dbReference>
<feature type="short sequence motif" description="Q motif" evidence="6">
    <location>
        <begin position="319"/>
        <end position="347"/>
    </location>
</feature>
<dbReference type="InterPro" id="IPR001650">
    <property type="entry name" value="Helicase_C-like"/>
</dbReference>
<dbReference type="Proteomes" id="UP001187192">
    <property type="component" value="Unassembled WGS sequence"/>
</dbReference>
<dbReference type="InterPro" id="IPR027417">
    <property type="entry name" value="P-loop_NTPase"/>
</dbReference>
<evidence type="ECO:0000256" key="8">
    <source>
        <dbReference type="SAM" id="MobiDB-lite"/>
    </source>
</evidence>
<evidence type="ECO:0000256" key="5">
    <source>
        <dbReference type="ARBA" id="ARBA00022884"/>
    </source>
</evidence>
<evidence type="ECO:0000256" key="2">
    <source>
        <dbReference type="ARBA" id="ARBA00022801"/>
    </source>
</evidence>
<comment type="catalytic activity">
    <reaction evidence="7">
        <text>ATP + H2O = ADP + phosphate + H(+)</text>
        <dbReference type="Rhea" id="RHEA:13065"/>
        <dbReference type="ChEBI" id="CHEBI:15377"/>
        <dbReference type="ChEBI" id="CHEBI:15378"/>
        <dbReference type="ChEBI" id="CHEBI:30616"/>
        <dbReference type="ChEBI" id="CHEBI:43474"/>
        <dbReference type="ChEBI" id="CHEBI:456216"/>
        <dbReference type="EC" id="3.6.4.13"/>
    </reaction>
</comment>
<feature type="region of interest" description="Disordered" evidence="8">
    <location>
        <begin position="113"/>
        <end position="140"/>
    </location>
</feature>
<dbReference type="EC" id="3.6.4.13" evidence="7"/>
<dbReference type="CDD" id="cd18787">
    <property type="entry name" value="SF2_C_DEAD"/>
    <property type="match status" value="1"/>
</dbReference>
<evidence type="ECO:0000256" key="6">
    <source>
        <dbReference type="PROSITE-ProRule" id="PRU00552"/>
    </source>
</evidence>
<dbReference type="GO" id="GO:0003724">
    <property type="term" value="F:RNA helicase activity"/>
    <property type="evidence" value="ECO:0007669"/>
    <property type="project" value="UniProtKB-EC"/>
</dbReference>
<dbReference type="GO" id="GO:0003723">
    <property type="term" value="F:RNA binding"/>
    <property type="evidence" value="ECO:0007669"/>
    <property type="project" value="UniProtKB-UniRule"/>
</dbReference>
<dbReference type="Pfam" id="PF00271">
    <property type="entry name" value="Helicase_C"/>
    <property type="match status" value="1"/>
</dbReference>
<feature type="region of interest" description="Disordered" evidence="8">
    <location>
        <begin position="78"/>
        <end position="97"/>
    </location>
</feature>
<dbReference type="EMBL" id="BTGU01000003">
    <property type="protein sequence ID" value="GMN32232.1"/>
    <property type="molecule type" value="Genomic_DNA"/>
</dbReference>
<feature type="domain" description="Helicase C-terminal" evidence="10">
    <location>
        <begin position="567"/>
        <end position="717"/>
    </location>
</feature>
<dbReference type="InterPro" id="IPR014001">
    <property type="entry name" value="Helicase_ATP-bd"/>
</dbReference>
<gene>
    <name evidence="12" type="ORF">TIFTF001_003572</name>
</gene>
<evidence type="ECO:0000313" key="13">
    <source>
        <dbReference type="Proteomes" id="UP001187192"/>
    </source>
</evidence>
<feature type="compositionally biased region" description="Basic and acidic residues" evidence="8">
    <location>
        <begin position="245"/>
        <end position="254"/>
    </location>
</feature>
<dbReference type="InterPro" id="IPR014014">
    <property type="entry name" value="RNA_helicase_DEAD_Q_motif"/>
</dbReference>
<reference evidence="12" key="1">
    <citation type="submission" date="2023-07" db="EMBL/GenBank/DDBJ databases">
        <title>draft genome sequence of fig (Ficus carica).</title>
        <authorList>
            <person name="Takahashi T."/>
            <person name="Nishimura K."/>
        </authorList>
    </citation>
    <scope>NUCLEOTIDE SEQUENCE</scope>
</reference>
<keyword evidence="4 7" id="KW-0067">ATP-binding</keyword>
<dbReference type="PANTHER" id="PTHR24031">
    <property type="entry name" value="RNA HELICASE"/>
    <property type="match status" value="1"/>
</dbReference>
<dbReference type="InterPro" id="IPR011545">
    <property type="entry name" value="DEAD/DEAH_box_helicase_dom"/>
</dbReference>
<dbReference type="Pfam" id="PF00270">
    <property type="entry name" value="DEAD"/>
    <property type="match status" value="1"/>
</dbReference>
<feature type="region of interest" description="Disordered" evidence="8">
    <location>
        <begin position="186"/>
        <end position="254"/>
    </location>
</feature>
<dbReference type="AlphaFoldDB" id="A0AA88CW84"/>
<feature type="compositionally biased region" description="Basic residues" evidence="8">
    <location>
        <begin position="217"/>
        <end position="226"/>
    </location>
</feature>
<evidence type="ECO:0000256" key="7">
    <source>
        <dbReference type="RuleBase" id="RU365068"/>
    </source>
</evidence>
<keyword evidence="5 7" id="KW-0694">RNA-binding</keyword>
<dbReference type="GO" id="GO:0005524">
    <property type="term" value="F:ATP binding"/>
    <property type="evidence" value="ECO:0007669"/>
    <property type="project" value="UniProtKB-UniRule"/>
</dbReference>
<dbReference type="PROSITE" id="PS51192">
    <property type="entry name" value="HELICASE_ATP_BIND_1"/>
    <property type="match status" value="1"/>
</dbReference>
<feature type="domain" description="DEAD-box RNA helicase Q" evidence="11">
    <location>
        <begin position="319"/>
        <end position="347"/>
    </location>
</feature>
<evidence type="ECO:0000256" key="4">
    <source>
        <dbReference type="ARBA" id="ARBA00022840"/>
    </source>
</evidence>
<feature type="domain" description="Helicase ATP-binding" evidence="9">
    <location>
        <begin position="350"/>
        <end position="533"/>
    </location>
</feature>
<dbReference type="PROSITE" id="PS51194">
    <property type="entry name" value="HELICASE_CTER"/>
    <property type="match status" value="1"/>
</dbReference>
<sequence>MSSLILLRRPKQLSKLLSTFVPTRPMGGGPRTFPGGLNKWQWKRMHEKRARDKERALLDQEKQLYQARIRSQIRAKVAGKPDPFPDTGNGGPMSPDAHVKALANRFMKEGAEDLWNERDGPIKTPPPSPSPSKERRRPVPEAEALTDLRKAFMEGRNSAWSHGNVNSSNLSGNRVKARHYSVQSWRNGRNEGSGFVANRESSKLERNSNNIPVNRKIPAKRPRRYFRNGDSSDSEFDSENDDDSEKSSEWDVKKMGSSASVGKYDVKISKRRIPLHSLEDEIDISEQIEEIRHEINRKKLLEGEENEGKEEEESILSEKRFDEFGISPLTIKALKSAGYVHMTRVQEASLSAVLEGKDALVKAKAGTGKTLSFLLPAIETVLKAMSGNSVQRVPPIFVLILCPTRELASQIAAEANALLKYHNGIGVQTLIGGTRFKDDQKRLESSPSQIVVATPGRLLDHVENKSGLSARLMGLKMLILDEAGLLIDLGFRKDIEKIVDCLPRQKQSLLFTATIPKEVRRISQLVLKREHALIDTVGLGCVETISQVKQSYLVAPHDLHFQIVHHLLKEHLSKSPDYKVIVFCTTAMVTSLMYLLLREMKLNVREMHTRKPQLSRTRVSEEFKESKRLILVTSDVSSRGMNYPDVTLVIQVGVPLSRDQYIHRLGRTGRGGKEGQGMLILAPWEEYFLDELKDIPLENFTLPHLDANAKLKMEDSMAKVDGSVKEAAYHAWLGYYNSIKEIGRDKTTLVEAANKFSESIGLQKPPALFRKTAVKMGLRDIPGIRIHK</sequence>
<name>A0AA88CW84_FICCA</name>
<dbReference type="PROSITE" id="PS51195">
    <property type="entry name" value="Q_MOTIF"/>
    <property type="match status" value="1"/>
</dbReference>
<comment type="function">
    <text evidence="7">RNA helicase.</text>
</comment>
<dbReference type="GO" id="GO:0016787">
    <property type="term" value="F:hydrolase activity"/>
    <property type="evidence" value="ECO:0007669"/>
    <property type="project" value="UniProtKB-KW"/>
</dbReference>
<evidence type="ECO:0000256" key="1">
    <source>
        <dbReference type="ARBA" id="ARBA00022741"/>
    </source>
</evidence>
<evidence type="ECO:0000313" key="12">
    <source>
        <dbReference type="EMBL" id="GMN32232.1"/>
    </source>
</evidence>
<evidence type="ECO:0000259" key="10">
    <source>
        <dbReference type="PROSITE" id="PS51194"/>
    </source>
</evidence>
<dbReference type="SUPFAM" id="SSF52540">
    <property type="entry name" value="P-loop containing nucleoside triphosphate hydrolases"/>
    <property type="match status" value="1"/>
</dbReference>
<dbReference type="SMART" id="SM00487">
    <property type="entry name" value="DEXDc"/>
    <property type="match status" value="1"/>
</dbReference>
<comment type="similarity">
    <text evidence="7">Belongs to the DEAD box helicase family.</text>
</comment>
<accession>A0AA88CW84</accession>
<organism evidence="12 13">
    <name type="scientific">Ficus carica</name>
    <name type="common">Common fig</name>
    <dbReference type="NCBI Taxonomy" id="3494"/>
    <lineage>
        <taxon>Eukaryota</taxon>
        <taxon>Viridiplantae</taxon>
        <taxon>Streptophyta</taxon>
        <taxon>Embryophyta</taxon>
        <taxon>Tracheophyta</taxon>
        <taxon>Spermatophyta</taxon>
        <taxon>Magnoliopsida</taxon>
        <taxon>eudicotyledons</taxon>
        <taxon>Gunneridae</taxon>
        <taxon>Pentapetalae</taxon>
        <taxon>rosids</taxon>
        <taxon>fabids</taxon>
        <taxon>Rosales</taxon>
        <taxon>Moraceae</taxon>
        <taxon>Ficeae</taxon>
        <taxon>Ficus</taxon>
    </lineage>
</organism>
<keyword evidence="1 7" id="KW-0547">Nucleotide-binding</keyword>
<keyword evidence="3 7" id="KW-0347">Helicase</keyword>
<keyword evidence="2 7" id="KW-0378">Hydrolase</keyword>
<evidence type="ECO:0000256" key="3">
    <source>
        <dbReference type="ARBA" id="ARBA00022806"/>
    </source>
</evidence>
<keyword evidence="13" id="KW-1185">Reference proteome</keyword>
<comment type="caution">
    <text evidence="12">The sequence shown here is derived from an EMBL/GenBank/DDBJ whole genome shotgun (WGS) entry which is preliminary data.</text>
</comment>